<protein>
    <recommendedName>
        <fullName evidence="2">Long chronological lifespan protein 2</fullName>
    </recommendedName>
</protein>
<reference evidence="5" key="1">
    <citation type="submission" date="2014-02" db="EMBL/GenBank/DDBJ databases">
        <authorList>
            <person name="Genoscope - CEA"/>
        </authorList>
    </citation>
    <scope>NUCLEOTIDE SEQUENCE</scope>
    <source>
        <strain evidence="5">LS3</strain>
    </source>
</reference>
<dbReference type="AlphaFoldDB" id="A0A060T0Z6"/>
<dbReference type="PANTHER" id="PTHR38425">
    <property type="entry name" value="LONG CHRONOLOGICAL LIFESPAN PROTEIN 2"/>
    <property type="match status" value="1"/>
</dbReference>
<evidence type="ECO:0000256" key="1">
    <source>
        <dbReference type="ARBA" id="ARBA00010545"/>
    </source>
</evidence>
<dbReference type="InterPro" id="IPR034543">
    <property type="entry name" value="LCL2"/>
</dbReference>
<feature type="signal peptide" evidence="4">
    <location>
        <begin position="1"/>
        <end position="15"/>
    </location>
</feature>
<gene>
    <name evidence="5" type="ORF">GNLVRS02_ARAD1C19888g</name>
</gene>
<evidence type="ECO:0000256" key="4">
    <source>
        <dbReference type="SAM" id="SignalP"/>
    </source>
</evidence>
<dbReference type="EMBL" id="HG937693">
    <property type="protein sequence ID" value="CDP34760.1"/>
    <property type="molecule type" value="Genomic_DNA"/>
</dbReference>
<evidence type="ECO:0000313" key="5">
    <source>
        <dbReference type="EMBL" id="CDP34760.1"/>
    </source>
</evidence>
<feature type="chain" id="PRO_5012565328" description="Long chronological lifespan protein 2" evidence="4">
    <location>
        <begin position="16"/>
        <end position="118"/>
    </location>
</feature>
<dbReference type="CDD" id="cd23996">
    <property type="entry name" value="LCL2-like"/>
    <property type="match status" value="1"/>
</dbReference>
<reference evidence="5" key="2">
    <citation type="submission" date="2014-06" db="EMBL/GenBank/DDBJ databases">
        <title>The complete genome of Blastobotrys (Arxula) adeninivorans LS3 - a yeast of biotechnological interest.</title>
        <authorList>
            <person name="Kunze G."/>
            <person name="Gaillardin C."/>
            <person name="Czernicka M."/>
            <person name="Durrens P."/>
            <person name="Martin T."/>
            <person name="Boer E."/>
            <person name="Gabaldon T."/>
            <person name="Cruz J."/>
            <person name="Talla E."/>
            <person name="Marck C."/>
            <person name="Goffeau A."/>
            <person name="Barbe V."/>
            <person name="Baret P."/>
            <person name="Baronian K."/>
            <person name="Beier S."/>
            <person name="Bleykasten C."/>
            <person name="Bode R."/>
            <person name="Casaregola S."/>
            <person name="Despons L."/>
            <person name="Fairhead C."/>
            <person name="Giersberg M."/>
            <person name="Gierski P."/>
            <person name="Hahnel U."/>
            <person name="Hartmann A."/>
            <person name="Jankowska D."/>
            <person name="Jubin C."/>
            <person name="Jung P."/>
            <person name="Lafontaine I."/>
            <person name="Leh-Louis V."/>
            <person name="Lemaire M."/>
            <person name="Marcet-Houben M."/>
            <person name="Mascher M."/>
            <person name="Morel G."/>
            <person name="Richard G.-F."/>
            <person name="Riechen J."/>
            <person name="Sacerdot C."/>
            <person name="Sarkar A."/>
            <person name="Savel G."/>
            <person name="Schacherer J."/>
            <person name="Sherman D."/>
            <person name="Straub M.-L."/>
            <person name="Stein N."/>
            <person name="Thierry A."/>
            <person name="Trautwein-Schult A."/>
            <person name="Westhof E."/>
            <person name="Worch S."/>
            <person name="Dujon B."/>
            <person name="Souciet J.-L."/>
            <person name="Wincker P."/>
            <person name="Scholz U."/>
            <person name="Neuveglise N."/>
        </authorList>
    </citation>
    <scope>NUCLEOTIDE SEQUENCE</scope>
    <source>
        <strain evidence="5">LS3</strain>
    </source>
</reference>
<proteinExistence type="inferred from homology"/>
<dbReference type="PhylomeDB" id="A0A060T0Z6"/>
<evidence type="ECO:0000256" key="3">
    <source>
        <dbReference type="ARBA" id="ARBA00022729"/>
    </source>
</evidence>
<dbReference type="PANTHER" id="PTHR38425:SF1">
    <property type="entry name" value="LONG CHRONOLOGICAL LIFESPAN PROTEIN 2"/>
    <property type="match status" value="1"/>
</dbReference>
<comment type="similarity">
    <text evidence="1">Belongs to the LCL2 family.</text>
</comment>
<dbReference type="GO" id="GO:0036503">
    <property type="term" value="P:ERAD pathway"/>
    <property type="evidence" value="ECO:0007669"/>
    <property type="project" value="TreeGrafter"/>
</dbReference>
<evidence type="ECO:0000256" key="2">
    <source>
        <dbReference type="ARBA" id="ARBA00018534"/>
    </source>
</evidence>
<accession>A0A060T0Z6</accession>
<keyword evidence="3 4" id="KW-0732">Signal</keyword>
<name>A0A060T0Z6_BLAAD</name>
<organism evidence="5">
    <name type="scientific">Blastobotrys adeninivorans</name>
    <name type="common">Yeast</name>
    <name type="synonym">Arxula adeninivorans</name>
    <dbReference type="NCBI Taxonomy" id="409370"/>
    <lineage>
        <taxon>Eukaryota</taxon>
        <taxon>Fungi</taxon>
        <taxon>Dikarya</taxon>
        <taxon>Ascomycota</taxon>
        <taxon>Saccharomycotina</taxon>
        <taxon>Dipodascomycetes</taxon>
        <taxon>Dipodascales</taxon>
        <taxon>Trichomonascaceae</taxon>
        <taxon>Blastobotrys</taxon>
    </lineage>
</organism>
<sequence length="118" mass="13224">MKVALLALAAIPVQAQFGNIFENIFRQHAQKQNTKTEIPSDSNWVEHQYYEASCDKYLCTDTLACVQGPMDCPCPFGPSQLKCVLPDKKSYVCISQPAEGDEDPRDCSFVNQAWYGKV</sequence>